<dbReference type="InterPro" id="IPR001433">
    <property type="entry name" value="OxRdtase_FAD/NAD-bd"/>
</dbReference>
<dbReference type="InterPro" id="IPR039261">
    <property type="entry name" value="FNR_nucleotide-bd"/>
</dbReference>
<evidence type="ECO:0000256" key="4">
    <source>
        <dbReference type="ARBA" id="ARBA00023002"/>
    </source>
</evidence>
<dbReference type="GO" id="GO:0071949">
    <property type="term" value="F:FAD binding"/>
    <property type="evidence" value="ECO:0007669"/>
    <property type="project" value="TreeGrafter"/>
</dbReference>
<dbReference type="CDD" id="cd06183">
    <property type="entry name" value="cyt_b5_reduct_like"/>
    <property type="match status" value="1"/>
</dbReference>
<dbReference type="SUPFAM" id="SSF52343">
    <property type="entry name" value="Ferredoxin reductase-like, C-terminal NADP-linked domain"/>
    <property type="match status" value="1"/>
</dbReference>
<reference evidence="7" key="2">
    <citation type="submission" date="2021-09" db="EMBL/GenBank/DDBJ databases">
        <authorList>
            <person name="Jia N."/>
            <person name="Wang J."/>
            <person name="Shi W."/>
            <person name="Du L."/>
            <person name="Sun Y."/>
            <person name="Zhan W."/>
            <person name="Jiang J."/>
            <person name="Wang Q."/>
            <person name="Zhang B."/>
            <person name="Ji P."/>
            <person name="Sakyi L.B."/>
            <person name="Cui X."/>
            <person name="Yuan T."/>
            <person name="Jiang B."/>
            <person name="Yang W."/>
            <person name="Lam T.T.-Y."/>
            <person name="Chang Q."/>
            <person name="Ding S."/>
            <person name="Wang X."/>
            <person name="Zhu J."/>
            <person name="Ruan X."/>
            <person name="Zhao L."/>
            <person name="Wei J."/>
            <person name="Que T."/>
            <person name="Du C."/>
            <person name="Cheng J."/>
            <person name="Dai P."/>
            <person name="Han X."/>
            <person name="Huang E."/>
            <person name="Gao Y."/>
            <person name="Liu J."/>
            <person name="Shao H."/>
            <person name="Ye R."/>
            <person name="Li L."/>
            <person name="Wei W."/>
            <person name="Wang X."/>
            <person name="Wang C."/>
            <person name="Huo Q."/>
            <person name="Li W."/>
            <person name="Guo W."/>
            <person name="Chen H."/>
            <person name="Chen S."/>
            <person name="Zhou L."/>
            <person name="Zhou L."/>
            <person name="Ni X."/>
            <person name="Tian J."/>
            <person name="Zhou Y."/>
            <person name="Sheng Y."/>
            <person name="Liu T."/>
            <person name="Pan Y."/>
            <person name="Xia L."/>
            <person name="Li J."/>
            <person name="Zhao F."/>
            <person name="Cao W."/>
        </authorList>
    </citation>
    <scope>NUCLEOTIDE SEQUENCE</scope>
    <source>
        <strain evidence="7">Rmic-2018</strain>
        <tissue evidence="7">Larvae</tissue>
    </source>
</reference>
<accession>A0A9J6DRL6</accession>
<dbReference type="PANTHER" id="PTHR19370">
    <property type="entry name" value="NADH-CYTOCHROME B5 REDUCTASE"/>
    <property type="match status" value="1"/>
</dbReference>
<sequence>MFVYEGHGTFVTALGDRLPPVQKLGLIAAGSGVTPMLQLLRSIFADSTDCTLVRMIDVNHSPSEIIACSELNDYARTYSSTFRICHVLSEVPSLEMMPGVIRGPLNRYIMAAHLPAPNSKSLILCCGPPSLINDVCRPALADIGYKSEQVLFY</sequence>
<proteinExistence type="predicted"/>
<dbReference type="Gene3D" id="3.40.50.80">
    <property type="entry name" value="Nucleotide-binding domain of ferredoxin-NADP reductase (FNR) module"/>
    <property type="match status" value="1"/>
</dbReference>
<dbReference type="AlphaFoldDB" id="A0A9J6DRL6"/>
<feature type="binding site" evidence="5">
    <location>
        <position position="34"/>
    </location>
    <ligand>
        <name>FAD</name>
        <dbReference type="ChEBI" id="CHEBI:57692"/>
    </ligand>
</feature>
<reference evidence="7" key="1">
    <citation type="journal article" date="2020" name="Cell">
        <title>Large-Scale Comparative Analyses of Tick Genomes Elucidate Their Genetic Diversity and Vector Capacities.</title>
        <authorList>
            <consortium name="Tick Genome and Microbiome Consortium (TIGMIC)"/>
            <person name="Jia N."/>
            <person name="Wang J."/>
            <person name="Shi W."/>
            <person name="Du L."/>
            <person name="Sun Y."/>
            <person name="Zhan W."/>
            <person name="Jiang J.F."/>
            <person name="Wang Q."/>
            <person name="Zhang B."/>
            <person name="Ji P."/>
            <person name="Bell-Sakyi L."/>
            <person name="Cui X.M."/>
            <person name="Yuan T.T."/>
            <person name="Jiang B.G."/>
            <person name="Yang W.F."/>
            <person name="Lam T.T."/>
            <person name="Chang Q.C."/>
            <person name="Ding S.J."/>
            <person name="Wang X.J."/>
            <person name="Zhu J.G."/>
            <person name="Ruan X.D."/>
            <person name="Zhao L."/>
            <person name="Wei J.T."/>
            <person name="Ye R.Z."/>
            <person name="Que T.C."/>
            <person name="Du C.H."/>
            <person name="Zhou Y.H."/>
            <person name="Cheng J.X."/>
            <person name="Dai P.F."/>
            <person name="Guo W.B."/>
            <person name="Han X.H."/>
            <person name="Huang E.J."/>
            <person name="Li L.F."/>
            <person name="Wei W."/>
            <person name="Gao Y.C."/>
            <person name="Liu J.Z."/>
            <person name="Shao H.Z."/>
            <person name="Wang X."/>
            <person name="Wang C.C."/>
            <person name="Yang T.C."/>
            <person name="Huo Q.B."/>
            <person name="Li W."/>
            <person name="Chen H.Y."/>
            <person name="Chen S.E."/>
            <person name="Zhou L.G."/>
            <person name="Ni X.B."/>
            <person name="Tian J.H."/>
            <person name="Sheng Y."/>
            <person name="Liu T."/>
            <person name="Pan Y.S."/>
            <person name="Xia L.Y."/>
            <person name="Li J."/>
            <person name="Zhao F."/>
            <person name="Cao W.C."/>
        </authorList>
    </citation>
    <scope>NUCLEOTIDE SEQUENCE</scope>
    <source>
        <strain evidence="7">Rmic-2018</strain>
    </source>
</reference>
<dbReference type="PRINTS" id="PR00406">
    <property type="entry name" value="CYTB5RDTASE"/>
</dbReference>
<keyword evidence="4" id="KW-0560">Oxidoreductase</keyword>
<name>A0A9J6DRL6_RHIMP</name>
<dbReference type="InterPro" id="IPR001834">
    <property type="entry name" value="CBR-like"/>
</dbReference>
<evidence type="ECO:0000313" key="7">
    <source>
        <dbReference type="EMBL" id="KAH8024700.1"/>
    </source>
</evidence>
<dbReference type="PANTHER" id="PTHR19370:SF185">
    <property type="entry name" value="NADH-CYTOCHROME B5 REDUCTASE"/>
    <property type="match status" value="1"/>
</dbReference>
<dbReference type="Pfam" id="PF00175">
    <property type="entry name" value="NAD_binding_1"/>
    <property type="match status" value="1"/>
</dbReference>
<evidence type="ECO:0000256" key="2">
    <source>
        <dbReference type="ARBA" id="ARBA00022630"/>
    </source>
</evidence>
<evidence type="ECO:0000313" key="8">
    <source>
        <dbReference type="Proteomes" id="UP000821866"/>
    </source>
</evidence>
<keyword evidence="2 5" id="KW-0285">Flavoprotein</keyword>
<evidence type="ECO:0000256" key="1">
    <source>
        <dbReference type="ARBA" id="ARBA00001974"/>
    </source>
</evidence>
<feature type="domain" description="Oxidoreductase FAD/NAD(P)-binding" evidence="6">
    <location>
        <begin position="26"/>
        <end position="136"/>
    </location>
</feature>
<comment type="caution">
    <text evidence="7">The sequence shown here is derived from an EMBL/GenBank/DDBJ whole genome shotgun (WGS) entry which is preliminary data.</text>
</comment>
<keyword evidence="8" id="KW-1185">Reference proteome</keyword>
<evidence type="ECO:0000259" key="6">
    <source>
        <dbReference type="Pfam" id="PF00175"/>
    </source>
</evidence>
<dbReference type="EMBL" id="JABSTU010000007">
    <property type="protein sequence ID" value="KAH8024700.1"/>
    <property type="molecule type" value="Genomic_DNA"/>
</dbReference>
<gene>
    <name evidence="7" type="ORF">HPB51_000664</name>
</gene>
<protein>
    <recommendedName>
        <fullName evidence="6">Oxidoreductase FAD/NAD(P)-binding domain-containing protein</fullName>
    </recommendedName>
</protein>
<evidence type="ECO:0000256" key="5">
    <source>
        <dbReference type="PIRSR" id="PIRSR601834-1"/>
    </source>
</evidence>
<keyword evidence="3 5" id="KW-0274">FAD</keyword>
<comment type="cofactor">
    <cofactor evidence="1 5">
        <name>FAD</name>
        <dbReference type="ChEBI" id="CHEBI:57692"/>
    </cofactor>
</comment>
<dbReference type="GO" id="GO:0016491">
    <property type="term" value="F:oxidoreductase activity"/>
    <property type="evidence" value="ECO:0007669"/>
    <property type="project" value="UniProtKB-KW"/>
</dbReference>
<evidence type="ECO:0000256" key="3">
    <source>
        <dbReference type="ARBA" id="ARBA00022827"/>
    </source>
</evidence>
<dbReference type="VEuPathDB" id="VectorBase:LOC119169839"/>
<dbReference type="Proteomes" id="UP000821866">
    <property type="component" value="Unassembled WGS sequence"/>
</dbReference>
<organism evidence="7 8">
    <name type="scientific">Rhipicephalus microplus</name>
    <name type="common">Cattle tick</name>
    <name type="synonym">Boophilus microplus</name>
    <dbReference type="NCBI Taxonomy" id="6941"/>
    <lineage>
        <taxon>Eukaryota</taxon>
        <taxon>Metazoa</taxon>
        <taxon>Ecdysozoa</taxon>
        <taxon>Arthropoda</taxon>
        <taxon>Chelicerata</taxon>
        <taxon>Arachnida</taxon>
        <taxon>Acari</taxon>
        <taxon>Parasitiformes</taxon>
        <taxon>Ixodida</taxon>
        <taxon>Ixodoidea</taxon>
        <taxon>Ixodidae</taxon>
        <taxon>Rhipicephalinae</taxon>
        <taxon>Rhipicephalus</taxon>
        <taxon>Boophilus</taxon>
    </lineage>
</organism>